<accession>A0A9J6PLY1</accession>
<keyword evidence="3" id="KW-0479">Metal-binding</keyword>
<evidence type="ECO:0000313" key="5">
    <source>
        <dbReference type="EMBL" id="MCP1337050.1"/>
    </source>
</evidence>
<protein>
    <submittedName>
        <fullName evidence="5">3-keto-5-aminohexanoate cleavage protein</fullName>
    </submittedName>
</protein>
<dbReference type="EMBL" id="JAMZFT010000002">
    <property type="protein sequence ID" value="MCP1337050.1"/>
    <property type="molecule type" value="Genomic_DNA"/>
</dbReference>
<dbReference type="InterPro" id="IPR008567">
    <property type="entry name" value="BKACE"/>
</dbReference>
<dbReference type="AlphaFoldDB" id="A0A9J6PLY1"/>
<comment type="cofactor">
    <cofactor evidence="1">
        <name>Zn(2+)</name>
        <dbReference type="ChEBI" id="CHEBI:29105"/>
    </cofactor>
</comment>
<sequence length="309" mass="33372">MKNKVVITCAVTGSIHTPTMSPHLPVTPDEIAEQSIAAAEAGAAILHLHAREPKTGKPSADPDVFMAFLPRIKQATDAVLNISTGGSSQMTLAQRLAPAMRAEPEMCSLNMGSMNFGIFPMKDAYAEWTHDWEPGFLEATRDVVFKNTFADIEHILAALGEGCGTRFEFECYDTGHIQTLAWYRRQGLLKGPLFLQFVMGVLGGIDAAPEQLVHMKATADRLLGGDYHFSVLAAGGRQMGLGTMGVVMGGNVRVGLEDSLTIRRGELARSNAEQVAKIRRIVEELGHEIATPDEARSLIGLKGGDRVAF</sequence>
<dbReference type="PANTHER" id="PTHR37418:SF2">
    <property type="entry name" value="3-KETO-5-AMINOHEXANOATE CLEAVAGE ENZYME"/>
    <property type="match status" value="1"/>
</dbReference>
<reference evidence="5" key="1">
    <citation type="submission" date="2022-06" db="EMBL/GenBank/DDBJ databases">
        <title>Isolation and Genomics of Futiania mangrovii gen. nov., sp. nov., a Rare and Metabolically-versatile member in the Class Alphaproteobacteria.</title>
        <authorList>
            <person name="Liu L."/>
            <person name="Huang W.-C."/>
            <person name="Pan J."/>
            <person name="Li J."/>
            <person name="Huang Y."/>
            <person name="Du H."/>
            <person name="Liu Y."/>
            <person name="Li M."/>
        </authorList>
    </citation>
    <scope>NUCLEOTIDE SEQUENCE</scope>
    <source>
        <strain evidence="5">FT118</strain>
    </source>
</reference>
<comment type="caution">
    <text evidence="5">The sequence shown here is derived from an EMBL/GenBank/DDBJ whole genome shotgun (WGS) entry which is preliminary data.</text>
</comment>
<dbReference type="Gene3D" id="3.20.20.70">
    <property type="entry name" value="Aldolase class I"/>
    <property type="match status" value="1"/>
</dbReference>
<keyword evidence="2" id="KW-0808">Transferase</keyword>
<evidence type="ECO:0000256" key="3">
    <source>
        <dbReference type="ARBA" id="ARBA00022723"/>
    </source>
</evidence>
<keyword evidence="4" id="KW-0862">Zinc</keyword>
<dbReference type="InterPro" id="IPR013785">
    <property type="entry name" value="Aldolase_TIM"/>
</dbReference>
<dbReference type="RefSeq" id="WP_269332987.1">
    <property type="nucleotide sequence ID" value="NZ_JAMZFT010000002.1"/>
</dbReference>
<keyword evidence="6" id="KW-1185">Reference proteome</keyword>
<evidence type="ECO:0000313" key="6">
    <source>
        <dbReference type="Proteomes" id="UP001055804"/>
    </source>
</evidence>
<dbReference type="GO" id="GO:0046872">
    <property type="term" value="F:metal ion binding"/>
    <property type="evidence" value="ECO:0007669"/>
    <property type="project" value="UniProtKB-KW"/>
</dbReference>
<name>A0A9J6PLY1_9PROT</name>
<dbReference type="Pfam" id="PF05853">
    <property type="entry name" value="BKACE"/>
    <property type="match status" value="1"/>
</dbReference>
<evidence type="ECO:0000256" key="1">
    <source>
        <dbReference type="ARBA" id="ARBA00001947"/>
    </source>
</evidence>
<gene>
    <name evidence="5" type="ORF">NJQ99_11560</name>
</gene>
<dbReference type="PANTHER" id="PTHR37418">
    <property type="entry name" value="3-KETO-5-AMINOHEXANOATE CLEAVAGE ENZYME-RELATED"/>
    <property type="match status" value="1"/>
</dbReference>
<proteinExistence type="predicted"/>
<evidence type="ECO:0000256" key="2">
    <source>
        <dbReference type="ARBA" id="ARBA00022679"/>
    </source>
</evidence>
<organism evidence="5 6">
    <name type="scientific">Futiania mangrovi</name>
    <dbReference type="NCBI Taxonomy" id="2959716"/>
    <lineage>
        <taxon>Bacteria</taxon>
        <taxon>Pseudomonadati</taxon>
        <taxon>Pseudomonadota</taxon>
        <taxon>Alphaproteobacteria</taxon>
        <taxon>Futianiales</taxon>
        <taxon>Futianiaceae</taxon>
        <taxon>Futiania</taxon>
    </lineage>
</organism>
<dbReference type="GO" id="GO:0043720">
    <property type="term" value="F:3-keto-5-aminohexanoate cleavage activity"/>
    <property type="evidence" value="ECO:0007669"/>
    <property type="project" value="InterPro"/>
</dbReference>
<dbReference type="Proteomes" id="UP001055804">
    <property type="component" value="Unassembled WGS sequence"/>
</dbReference>
<evidence type="ECO:0000256" key="4">
    <source>
        <dbReference type="ARBA" id="ARBA00022833"/>
    </source>
</evidence>